<gene>
    <name evidence="1" type="ORF">PG997_004220</name>
</gene>
<dbReference type="Proteomes" id="UP001433268">
    <property type="component" value="Unassembled WGS sequence"/>
</dbReference>
<proteinExistence type="predicted"/>
<organism evidence="1 2">
    <name type="scientific">Apiospora hydei</name>
    <dbReference type="NCBI Taxonomy" id="1337664"/>
    <lineage>
        <taxon>Eukaryota</taxon>
        <taxon>Fungi</taxon>
        <taxon>Dikarya</taxon>
        <taxon>Ascomycota</taxon>
        <taxon>Pezizomycotina</taxon>
        <taxon>Sordariomycetes</taxon>
        <taxon>Xylariomycetidae</taxon>
        <taxon>Amphisphaeriales</taxon>
        <taxon>Apiosporaceae</taxon>
        <taxon>Apiospora</taxon>
    </lineage>
</organism>
<keyword evidence="2" id="KW-1185">Reference proteome</keyword>
<accession>A0ABR1X1F1</accession>
<dbReference type="GeneID" id="92041595"/>
<protein>
    <submittedName>
        <fullName evidence="1">Uncharacterized protein</fullName>
    </submittedName>
</protein>
<dbReference type="EMBL" id="JAQQWN010000004">
    <property type="protein sequence ID" value="KAK8089259.1"/>
    <property type="molecule type" value="Genomic_DNA"/>
</dbReference>
<reference evidence="1 2" key="1">
    <citation type="submission" date="2023-01" db="EMBL/GenBank/DDBJ databases">
        <title>Analysis of 21 Apiospora genomes using comparative genomics revels a genus with tremendous synthesis potential of carbohydrate active enzymes and secondary metabolites.</title>
        <authorList>
            <person name="Sorensen T."/>
        </authorList>
    </citation>
    <scope>NUCLEOTIDE SEQUENCE [LARGE SCALE GENOMIC DNA]</scope>
    <source>
        <strain evidence="1 2">CBS 114990</strain>
    </source>
</reference>
<evidence type="ECO:0000313" key="1">
    <source>
        <dbReference type="EMBL" id="KAK8089259.1"/>
    </source>
</evidence>
<sequence length="123" mass="14136">MAAFDDDEGPWTAYYVDPLNCPAALVNYVYHPKRRVAAFRFLASLCLLLTADHSWLTMGVDIQILHDIIVELYSSESALNPRQRMGSIARARQRLDNMWKSVPDTMKFNPTQPPPPPWIFMLQ</sequence>
<name>A0ABR1X1F1_9PEZI</name>
<comment type="caution">
    <text evidence="1">The sequence shown here is derived from an EMBL/GenBank/DDBJ whole genome shotgun (WGS) entry which is preliminary data.</text>
</comment>
<evidence type="ECO:0000313" key="2">
    <source>
        <dbReference type="Proteomes" id="UP001433268"/>
    </source>
</evidence>
<dbReference type="RefSeq" id="XP_066672153.1">
    <property type="nucleotide sequence ID" value="XM_066808535.1"/>
</dbReference>